<sequence length="102" mass="11740">MRKRRFVVSFHVDENELSFLNRQVAASSLNREEYLRTLIVGKEIHPRPCTHHADLLRKVAGLCNNANQLAHRANSTGTAGQGSVDEMTRLTQEVWREVKENW</sequence>
<dbReference type="Proteomes" id="UP000759273">
    <property type="component" value="Unassembled WGS sequence"/>
</dbReference>
<gene>
    <name evidence="1" type="primary">mobC</name>
    <name evidence="1" type="ORF">KHY36_09485</name>
</gene>
<accession>A0A943DA47</accession>
<reference evidence="1" key="1">
    <citation type="submission" date="2021-02" db="EMBL/GenBank/DDBJ databases">
        <title>Infant gut strain persistence is associated with maternal origin, phylogeny, and functional potential including surface adhesion and iron acquisition.</title>
        <authorList>
            <person name="Lou Y.C."/>
        </authorList>
    </citation>
    <scope>NUCLEOTIDE SEQUENCE</scope>
    <source>
        <strain evidence="1">L3_101_000M1_dasL3_101_000M1_concoct_87</strain>
    </source>
</reference>
<name>A0A943DA47_9FIRM</name>
<dbReference type="AlphaFoldDB" id="A0A943DA47"/>
<evidence type="ECO:0000313" key="2">
    <source>
        <dbReference type="Proteomes" id="UP000759273"/>
    </source>
</evidence>
<evidence type="ECO:0000313" key="1">
    <source>
        <dbReference type="EMBL" id="MBS5332747.1"/>
    </source>
</evidence>
<dbReference type="InterPro" id="IPR053842">
    <property type="entry name" value="NikA-like"/>
</dbReference>
<organism evidence="1 2">
    <name type="scientific">Subdoligranulum variabile</name>
    <dbReference type="NCBI Taxonomy" id="214851"/>
    <lineage>
        <taxon>Bacteria</taxon>
        <taxon>Bacillati</taxon>
        <taxon>Bacillota</taxon>
        <taxon>Clostridia</taxon>
        <taxon>Eubacteriales</taxon>
        <taxon>Oscillospiraceae</taxon>
        <taxon>Subdoligranulum</taxon>
    </lineage>
</organism>
<protein>
    <submittedName>
        <fullName evidence="1">Plasmid mobilization relaxosome protein MobC</fullName>
    </submittedName>
</protein>
<proteinExistence type="predicted"/>
<dbReference type="EMBL" id="JAGZGG010000022">
    <property type="protein sequence ID" value="MBS5332747.1"/>
    <property type="molecule type" value="Genomic_DNA"/>
</dbReference>
<comment type="caution">
    <text evidence="1">The sequence shown here is derived from an EMBL/GenBank/DDBJ whole genome shotgun (WGS) entry which is preliminary data.</text>
</comment>
<dbReference type="Pfam" id="PF21983">
    <property type="entry name" value="NikA-like"/>
    <property type="match status" value="1"/>
</dbReference>